<sequence>MTEVEQDKERAALLREIAELLLSGGYFRAQISTLSPFDMLTGGLAWAIAASNVDVDFDVLYDDDATLGYKIKVGEAIEEALQRMMCPYPLQAHQIQGLDYPAVLLVVQWLVKRVLQNREESGDQLRKYSLWKFQQHYQLPGEAAEEHAHLDRLKVSRQSSIADSAHQQFLQANDRLLELQLNDVNALHPELKAIDVSSSFEQQTAALEKQVEFQKARMEQLQVMKDSAVNAVEEIDVSLRKQEEHWAELVAERGELQHAVDDAGAGPAVKNIITLLQQKKNLESMETEFRASCKKKRTELVARIKQLQDPALNIAEQSEQQADVEAMYEADLHKLRSARKELAQKCREVARLQRQLDDVPTQSELIQYERRFVELYLHIQRKLRETRKYYATYNALAEAHELTMKETSLLNSIHSQFEVAMTTSGGRAKFVESMEGIVKGVKQKLLKMEKRLEAEKDTYSALKEKHMACVTAQRNYFSLVKQFQEECAKNERLRATLEPYADVDISDISTPSLVSPLEHDSNSFVPPL</sequence>
<dbReference type="EMBL" id="CM026424">
    <property type="protein sequence ID" value="KAG0581055.1"/>
    <property type="molecule type" value="Genomic_DNA"/>
</dbReference>
<dbReference type="GO" id="GO:0006893">
    <property type="term" value="P:Golgi to plasma membrane transport"/>
    <property type="evidence" value="ECO:0007669"/>
    <property type="project" value="TreeGrafter"/>
</dbReference>
<dbReference type="InterPro" id="IPR019159">
    <property type="entry name" value="CCDC93_CC"/>
</dbReference>
<gene>
    <name evidence="6" type="ORF">KC19_4G221000</name>
</gene>
<dbReference type="Pfam" id="PF09762">
    <property type="entry name" value="CCDC93_CC"/>
    <property type="match status" value="1"/>
</dbReference>
<protein>
    <recommendedName>
        <fullName evidence="8">Coiled-coil domain-containing protein 93</fullName>
    </recommendedName>
</protein>
<comment type="caution">
    <text evidence="6">The sequence shown here is derived from an EMBL/GenBank/DDBJ whole genome shotgun (WGS) entry which is preliminary data.</text>
</comment>
<feature type="coiled-coil region" evidence="3">
    <location>
        <begin position="438"/>
        <end position="465"/>
    </location>
</feature>
<keyword evidence="2 3" id="KW-0175">Coiled coil</keyword>
<feature type="domain" description="CCDC93 coiled-coil" evidence="4">
    <location>
        <begin position="197"/>
        <end position="494"/>
    </location>
</feature>
<dbReference type="InterPro" id="IPR039116">
    <property type="entry name" value="CCDC93"/>
</dbReference>
<evidence type="ECO:0008006" key="8">
    <source>
        <dbReference type="Google" id="ProtNLM"/>
    </source>
</evidence>
<dbReference type="Proteomes" id="UP000822688">
    <property type="component" value="Chromosome 4"/>
</dbReference>
<organism evidence="6 7">
    <name type="scientific">Ceratodon purpureus</name>
    <name type="common">Fire moss</name>
    <name type="synonym">Dicranum purpureum</name>
    <dbReference type="NCBI Taxonomy" id="3225"/>
    <lineage>
        <taxon>Eukaryota</taxon>
        <taxon>Viridiplantae</taxon>
        <taxon>Streptophyta</taxon>
        <taxon>Embryophyta</taxon>
        <taxon>Bryophyta</taxon>
        <taxon>Bryophytina</taxon>
        <taxon>Bryopsida</taxon>
        <taxon>Dicranidae</taxon>
        <taxon>Pseudoditrichales</taxon>
        <taxon>Ditrichaceae</taxon>
        <taxon>Ceratodon</taxon>
    </lineage>
</organism>
<accession>A0A8T0IDI7</accession>
<evidence type="ECO:0000256" key="3">
    <source>
        <dbReference type="SAM" id="Coils"/>
    </source>
</evidence>
<dbReference type="PANTHER" id="PTHR16441">
    <property type="entry name" value="FIDIPIDINE"/>
    <property type="match status" value="1"/>
</dbReference>
<comment type="similarity">
    <text evidence="1">Belongs to the CCDC93 family.</text>
</comment>
<feature type="domain" description="CCDC93 N-terminal" evidence="5">
    <location>
        <begin position="9"/>
        <end position="115"/>
    </location>
</feature>
<dbReference type="Pfam" id="PF21673">
    <property type="entry name" value="CCDC93_N"/>
    <property type="match status" value="1"/>
</dbReference>
<evidence type="ECO:0000259" key="5">
    <source>
        <dbReference type="Pfam" id="PF21673"/>
    </source>
</evidence>
<evidence type="ECO:0000256" key="2">
    <source>
        <dbReference type="ARBA" id="ARBA00023054"/>
    </source>
</evidence>
<evidence type="ECO:0000256" key="1">
    <source>
        <dbReference type="ARBA" id="ARBA00007219"/>
    </source>
</evidence>
<reference evidence="6" key="1">
    <citation type="submission" date="2020-06" db="EMBL/GenBank/DDBJ databases">
        <title>WGS assembly of Ceratodon purpureus strain R40.</title>
        <authorList>
            <person name="Carey S.B."/>
            <person name="Jenkins J."/>
            <person name="Shu S."/>
            <person name="Lovell J.T."/>
            <person name="Sreedasyam A."/>
            <person name="Maumus F."/>
            <person name="Tiley G.P."/>
            <person name="Fernandez-Pozo N."/>
            <person name="Barry K."/>
            <person name="Chen C."/>
            <person name="Wang M."/>
            <person name="Lipzen A."/>
            <person name="Daum C."/>
            <person name="Saski C.A."/>
            <person name="Payton A.C."/>
            <person name="Mcbreen J.C."/>
            <person name="Conrad R.E."/>
            <person name="Kollar L.M."/>
            <person name="Olsson S."/>
            <person name="Huttunen S."/>
            <person name="Landis J.B."/>
            <person name="Wickett N.J."/>
            <person name="Johnson M.G."/>
            <person name="Rensing S.A."/>
            <person name="Grimwood J."/>
            <person name="Schmutz J."/>
            <person name="Mcdaniel S.F."/>
        </authorList>
    </citation>
    <scope>NUCLEOTIDE SEQUENCE</scope>
    <source>
        <strain evidence="6">R40</strain>
    </source>
</reference>
<dbReference type="AlphaFoldDB" id="A0A8T0IDI7"/>
<dbReference type="PANTHER" id="PTHR16441:SF0">
    <property type="entry name" value="COILED-COIL DOMAIN-CONTAINING PROTEIN 93"/>
    <property type="match status" value="1"/>
</dbReference>
<evidence type="ECO:0000313" key="6">
    <source>
        <dbReference type="EMBL" id="KAG0581055.1"/>
    </source>
</evidence>
<evidence type="ECO:0000259" key="4">
    <source>
        <dbReference type="Pfam" id="PF09762"/>
    </source>
</evidence>
<evidence type="ECO:0000313" key="7">
    <source>
        <dbReference type="Proteomes" id="UP000822688"/>
    </source>
</evidence>
<proteinExistence type="inferred from homology"/>
<dbReference type="OrthoDB" id="16092at2759"/>
<dbReference type="InterPro" id="IPR048747">
    <property type="entry name" value="CCDC93_N"/>
</dbReference>
<name>A0A8T0IDI7_CERPU</name>
<keyword evidence="7" id="KW-1185">Reference proteome</keyword>